<protein>
    <recommendedName>
        <fullName evidence="4">Leucine Rich repeats (2 copies)</fullName>
    </recommendedName>
</protein>
<dbReference type="InterPro" id="IPR032675">
    <property type="entry name" value="LRR_dom_sf"/>
</dbReference>
<feature type="transmembrane region" description="Helical" evidence="1">
    <location>
        <begin position="24"/>
        <end position="41"/>
    </location>
</feature>
<dbReference type="Pfam" id="PF18936">
    <property type="entry name" value="DUF5684"/>
    <property type="match status" value="1"/>
</dbReference>
<evidence type="ECO:0000313" key="2">
    <source>
        <dbReference type="EMBL" id="TWU05135.1"/>
    </source>
</evidence>
<keyword evidence="3" id="KW-1185">Reference proteome</keyword>
<accession>A0A5C6AYL0</accession>
<dbReference type="SUPFAM" id="SSF52047">
    <property type="entry name" value="RNI-like"/>
    <property type="match status" value="1"/>
</dbReference>
<comment type="caution">
    <text evidence="2">The sequence shown here is derived from an EMBL/GenBank/DDBJ whole genome shotgun (WGS) entry which is preliminary data.</text>
</comment>
<name>A0A5C6AYL0_9PLAN</name>
<dbReference type="RefSeq" id="WP_197532899.1">
    <property type="nucleotide sequence ID" value="NZ_SJPP01000004.1"/>
</dbReference>
<dbReference type="InterPro" id="IPR043739">
    <property type="entry name" value="DUF5684"/>
</dbReference>
<keyword evidence="1" id="KW-1133">Transmembrane helix</keyword>
<sequence length="245" mass="26822">MNQSHESLVLAQSTSGTGSKSVEIIFIALCIFELIGLALTFSKAGKPWWGAFIPIYNIVLLLRVAQRPLWWIILLMIPLVNVVVFFVVSVDIARAFGKGSGFGWGLACLGFIFYPILGFGQSPFIATADGDTAGGPNRTALFQRMDPITKKHFDQLGVSIVENYQHRAINVGFARGSGISNDDLPALIPLGLSELYLSRTKISDESIAHFQKMPQLRVLDVSHTNLSRQGINQLNHSLPNTNIIG</sequence>
<dbReference type="EMBL" id="SJPP01000004">
    <property type="protein sequence ID" value="TWU05135.1"/>
    <property type="molecule type" value="Genomic_DNA"/>
</dbReference>
<dbReference type="Proteomes" id="UP000320735">
    <property type="component" value="Unassembled WGS sequence"/>
</dbReference>
<reference evidence="2 3" key="1">
    <citation type="submission" date="2019-02" db="EMBL/GenBank/DDBJ databases">
        <title>Deep-cultivation of Planctomycetes and their phenomic and genomic characterization uncovers novel biology.</title>
        <authorList>
            <person name="Wiegand S."/>
            <person name="Jogler M."/>
            <person name="Boedeker C."/>
            <person name="Pinto D."/>
            <person name="Vollmers J."/>
            <person name="Rivas-Marin E."/>
            <person name="Kohn T."/>
            <person name="Peeters S.H."/>
            <person name="Heuer A."/>
            <person name="Rast P."/>
            <person name="Oberbeckmann S."/>
            <person name="Bunk B."/>
            <person name="Jeske O."/>
            <person name="Meyerdierks A."/>
            <person name="Storesund J.E."/>
            <person name="Kallscheuer N."/>
            <person name="Luecker S."/>
            <person name="Lage O.M."/>
            <person name="Pohl T."/>
            <person name="Merkel B.J."/>
            <person name="Hornburger P."/>
            <person name="Mueller R.-W."/>
            <person name="Bruemmer F."/>
            <person name="Labrenz M."/>
            <person name="Spormann A.M."/>
            <person name="Op Den Camp H."/>
            <person name="Overmann J."/>
            <person name="Amann R."/>
            <person name="Jetten M.S.M."/>
            <person name="Mascher T."/>
            <person name="Medema M.H."/>
            <person name="Devos D.P."/>
            <person name="Kaster A.-K."/>
            <person name="Ovreas L."/>
            <person name="Rohde M."/>
            <person name="Galperin M.Y."/>
            <person name="Jogler C."/>
        </authorList>
    </citation>
    <scope>NUCLEOTIDE SEQUENCE [LARGE SCALE GENOMIC DNA]</scope>
    <source>
        <strain evidence="2 3">CA54</strain>
    </source>
</reference>
<proteinExistence type="predicted"/>
<organism evidence="2 3">
    <name type="scientific">Symmachiella macrocystis</name>
    <dbReference type="NCBI Taxonomy" id="2527985"/>
    <lineage>
        <taxon>Bacteria</taxon>
        <taxon>Pseudomonadati</taxon>
        <taxon>Planctomycetota</taxon>
        <taxon>Planctomycetia</taxon>
        <taxon>Planctomycetales</taxon>
        <taxon>Planctomycetaceae</taxon>
        <taxon>Symmachiella</taxon>
    </lineage>
</organism>
<gene>
    <name evidence="2" type="ORF">CA54_58230</name>
</gene>
<dbReference type="Gene3D" id="3.80.10.10">
    <property type="entry name" value="Ribonuclease Inhibitor"/>
    <property type="match status" value="1"/>
</dbReference>
<keyword evidence="1" id="KW-0472">Membrane</keyword>
<evidence type="ECO:0000313" key="3">
    <source>
        <dbReference type="Proteomes" id="UP000320735"/>
    </source>
</evidence>
<keyword evidence="1" id="KW-0812">Transmembrane</keyword>
<feature type="transmembrane region" description="Helical" evidence="1">
    <location>
        <begin position="71"/>
        <end position="90"/>
    </location>
</feature>
<feature type="transmembrane region" description="Helical" evidence="1">
    <location>
        <begin position="102"/>
        <end position="120"/>
    </location>
</feature>
<evidence type="ECO:0008006" key="4">
    <source>
        <dbReference type="Google" id="ProtNLM"/>
    </source>
</evidence>
<dbReference type="AlphaFoldDB" id="A0A5C6AYL0"/>
<feature type="transmembrane region" description="Helical" evidence="1">
    <location>
        <begin position="48"/>
        <end position="65"/>
    </location>
</feature>
<evidence type="ECO:0000256" key="1">
    <source>
        <dbReference type="SAM" id="Phobius"/>
    </source>
</evidence>